<evidence type="ECO:0000313" key="2">
    <source>
        <dbReference type="Proteomes" id="UP000814140"/>
    </source>
</evidence>
<accession>A0ACB8STJ4</accession>
<gene>
    <name evidence="1" type="ORF">BV25DRAFT_1918282</name>
</gene>
<sequence length="99" mass="10420">MSDANNTVVTSTSNEDPPNPFEAYRPRGSSFPPAKGPTPTTNGKTGQVAQSTTKKQVSPGQSTTRKQVSPGQSTTNKQVQSSTSTKGNQSSQAYSKKTQ</sequence>
<name>A0ACB8STJ4_9AGAM</name>
<dbReference type="EMBL" id="MU277224">
    <property type="protein sequence ID" value="KAI0059699.1"/>
    <property type="molecule type" value="Genomic_DNA"/>
</dbReference>
<evidence type="ECO:0000313" key="1">
    <source>
        <dbReference type="EMBL" id="KAI0059699.1"/>
    </source>
</evidence>
<proteinExistence type="predicted"/>
<reference evidence="1" key="1">
    <citation type="submission" date="2021-03" db="EMBL/GenBank/DDBJ databases">
        <authorList>
            <consortium name="DOE Joint Genome Institute"/>
            <person name="Ahrendt S."/>
            <person name="Looney B.P."/>
            <person name="Miyauchi S."/>
            <person name="Morin E."/>
            <person name="Drula E."/>
            <person name="Courty P.E."/>
            <person name="Chicoki N."/>
            <person name="Fauchery L."/>
            <person name="Kohler A."/>
            <person name="Kuo A."/>
            <person name="Labutti K."/>
            <person name="Pangilinan J."/>
            <person name="Lipzen A."/>
            <person name="Riley R."/>
            <person name="Andreopoulos W."/>
            <person name="He G."/>
            <person name="Johnson J."/>
            <person name="Barry K.W."/>
            <person name="Grigoriev I.V."/>
            <person name="Nagy L."/>
            <person name="Hibbett D."/>
            <person name="Henrissat B."/>
            <person name="Matheny P.B."/>
            <person name="Labbe J."/>
            <person name="Martin F."/>
        </authorList>
    </citation>
    <scope>NUCLEOTIDE SEQUENCE</scope>
    <source>
        <strain evidence="1">HHB10654</strain>
    </source>
</reference>
<organism evidence="1 2">
    <name type="scientific">Artomyces pyxidatus</name>
    <dbReference type="NCBI Taxonomy" id="48021"/>
    <lineage>
        <taxon>Eukaryota</taxon>
        <taxon>Fungi</taxon>
        <taxon>Dikarya</taxon>
        <taxon>Basidiomycota</taxon>
        <taxon>Agaricomycotina</taxon>
        <taxon>Agaricomycetes</taxon>
        <taxon>Russulales</taxon>
        <taxon>Auriscalpiaceae</taxon>
        <taxon>Artomyces</taxon>
    </lineage>
</organism>
<keyword evidence="2" id="KW-1185">Reference proteome</keyword>
<dbReference type="Proteomes" id="UP000814140">
    <property type="component" value="Unassembled WGS sequence"/>
</dbReference>
<reference evidence="1" key="2">
    <citation type="journal article" date="2022" name="New Phytol.">
        <title>Evolutionary transition to the ectomycorrhizal habit in the genomes of a hyperdiverse lineage of mushroom-forming fungi.</title>
        <authorList>
            <person name="Looney B."/>
            <person name="Miyauchi S."/>
            <person name="Morin E."/>
            <person name="Drula E."/>
            <person name="Courty P.E."/>
            <person name="Kohler A."/>
            <person name="Kuo A."/>
            <person name="LaButti K."/>
            <person name="Pangilinan J."/>
            <person name="Lipzen A."/>
            <person name="Riley R."/>
            <person name="Andreopoulos W."/>
            <person name="He G."/>
            <person name="Johnson J."/>
            <person name="Nolan M."/>
            <person name="Tritt A."/>
            <person name="Barry K.W."/>
            <person name="Grigoriev I.V."/>
            <person name="Nagy L.G."/>
            <person name="Hibbett D."/>
            <person name="Henrissat B."/>
            <person name="Matheny P.B."/>
            <person name="Labbe J."/>
            <person name="Martin F.M."/>
        </authorList>
    </citation>
    <scope>NUCLEOTIDE SEQUENCE</scope>
    <source>
        <strain evidence="1">HHB10654</strain>
    </source>
</reference>
<comment type="caution">
    <text evidence="1">The sequence shown here is derived from an EMBL/GenBank/DDBJ whole genome shotgun (WGS) entry which is preliminary data.</text>
</comment>
<protein>
    <submittedName>
        <fullName evidence="1">Uncharacterized protein</fullName>
    </submittedName>
</protein>